<organism evidence="1 2">
    <name type="scientific">Shewanella xiamenensis</name>
    <dbReference type="NCBI Taxonomy" id="332186"/>
    <lineage>
        <taxon>Bacteria</taxon>
        <taxon>Pseudomonadati</taxon>
        <taxon>Pseudomonadota</taxon>
        <taxon>Gammaproteobacteria</taxon>
        <taxon>Alteromonadales</taxon>
        <taxon>Shewanellaceae</taxon>
        <taxon>Shewanella</taxon>
    </lineage>
</organism>
<gene>
    <name evidence="1" type="ORF">ODY93_13215</name>
</gene>
<keyword evidence="2" id="KW-1185">Reference proteome</keyword>
<reference evidence="1 2" key="1">
    <citation type="submission" date="2022-09" db="EMBL/GenBank/DDBJ databases">
        <title>The outer-membrane cytochrome OmcA is essential for infection of Shewanella oneidensis by a zebrafish-associated bacteriophage.</title>
        <authorList>
            <person name="Grenfell A.W."/>
            <person name="Intile P."/>
            <person name="Mcfarlane J."/>
            <person name="Leung D."/>
            <person name="Abdalla K."/>
            <person name="Wold M."/>
            <person name="Kees E."/>
            <person name="Gralnick J."/>
        </authorList>
    </citation>
    <scope>NUCLEOTIDE SEQUENCE [LARGE SCALE GENOMIC DNA]</scope>
    <source>
        <strain evidence="1 2">NF-5</strain>
    </source>
</reference>
<evidence type="ECO:0000313" key="1">
    <source>
        <dbReference type="EMBL" id="MDI5832532.1"/>
    </source>
</evidence>
<dbReference type="EMBL" id="JAOTLW010000013">
    <property type="protein sequence ID" value="MDI5832532.1"/>
    <property type="molecule type" value="Genomic_DNA"/>
</dbReference>
<dbReference type="Proteomes" id="UP001159075">
    <property type="component" value="Unassembled WGS sequence"/>
</dbReference>
<proteinExistence type="predicted"/>
<protein>
    <submittedName>
        <fullName evidence="1">Uncharacterized protein</fullName>
    </submittedName>
</protein>
<accession>A0ABT6UDI8</accession>
<name>A0ABT6UDI8_9GAMM</name>
<evidence type="ECO:0000313" key="2">
    <source>
        <dbReference type="Proteomes" id="UP001159075"/>
    </source>
</evidence>
<dbReference type="RefSeq" id="WP_282679497.1">
    <property type="nucleotide sequence ID" value="NZ_CP106875.1"/>
</dbReference>
<comment type="caution">
    <text evidence="1">The sequence shown here is derived from an EMBL/GenBank/DDBJ whole genome shotgun (WGS) entry which is preliminary data.</text>
</comment>
<sequence>MKLSDYQVQIDRWAERALQAGVTLSDGKPLPLTFWKSFLGLKRRVHQEMYNGTRRSVDDNIPGYIVASIGFVNLLSNEVFIQKVRDTVPVFEADKVS</sequence>